<dbReference type="AlphaFoldDB" id="A0AAN9A506"/>
<keyword evidence="6" id="KW-0489">Methyltransferase</keyword>
<organism evidence="6 7">
    <name type="scientific">Halocaridina rubra</name>
    <name type="common">Hawaiian red shrimp</name>
    <dbReference type="NCBI Taxonomy" id="373956"/>
    <lineage>
        <taxon>Eukaryota</taxon>
        <taxon>Metazoa</taxon>
        <taxon>Ecdysozoa</taxon>
        <taxon>Arthropoda</taxon>
        <taxon>Crustacea</taxon>
        <taxon>Multicrustacea</taxon>
        <taxon>Malacostraca</taxon>
        <taxon>Eumalacostraca</taxon>
        <taxon>Eucarida</taxon>
        <taxon>Decapoda</taxon>
        <taxon>Pleocyemata</taxon>
        <taxon>Caridea</taxon>
        <taxon>Atyoidea</taxon>
        <taxon>Atyidae</taxon>
        <taxon>Halocaridina</taxon>
    </lineage>
</organism>
<evidence type="ECO:0000256" key="4">
    <source>
        <dbReference type="SAM" id="MobiDB-lite"/>
    </source>
</evidence>
<feature type="region of interest" description="Disordered" evidence="4">
    <location>
        <begin position="166"/>
        <end position="189"/>
    </location>
</feature>
<evidence type="ECO:0000313" key="7">
    <source>
        <dbReference type="Proteomes" id="UP001381693"/>
    </source>
</evidence>
<protein>
    <submittedName>
        <fullName evidence="6">Histone-lysine N-methyltransferase NSD3</fullName>
        <ecNumber evidence="6">2.1.1.354</ecNumber>
    </submittedName>
</protein>
<dbReference type="InterPro" id="IPR011011">
    <property type="entry name" value="Znf_FYVE_PHD"/>
</dbReference>
<feature type="compositionally biased region" description="Basic residues" evidence="4">
    <location>
        <begin position="34"/>
        <end position="45"/>
    </location>
</feature>
<dbReference type="InterPro" id="IPR041306">
    <property type="entry name" value="C5HCH"/>
</dbReference>
<dbReference type="EMBL" id="JAXCGZ010013406">
    <property type="protein sequence ID" value="KAK7072610.1"/>
    <property type="molecule type" value="Genomic_DNA"/>
</dbReference>
<sequence length="304" mass="33754">MASCRGNECSSDSIEECDFDKLPKNDSNGPKREKLGKKKKKKKRRETKISEDECYRCGGAGDLILCDVTDCPKSYHLQCLSLDKLPKGQWICPWHHCDECGLRSPRPNRCDYCPNSFCRQHVPGNLTNVPGVGNVCQEHSTNDIEMLRDQMEAKVAAEMTFSSRTCDDANEESAMDEEEESLSSHTSHDTVPLYLNDASIDASSSCLFDNSQKVSNSSLECEHIDLNASQNRSGIGPLKMRRSRCRPRKSDRVSEGHENNSSVINVNSSARPSQTSSKTNPTKATAEPPKNGIRSTRNTPVHVA</sequence>
<evidence type="ECO:0000256" key="2">
    <source>
        <dbReference type="ARBA" id="ARBA00022771"/>
    </source>
</evidence>
<dbReference type="InterPro" id="IPR059153">
    <property type="entry name" value="NSD_PHD-1st"/>
</dbReference>
<feature type="compositionally biased region" description="Acidic residues" evidence="4">
    <location>
        <begin position="168"/>
        <end position="181"/>
    </location>
</feature>
<keyword evidence="6" id="KW-0808">Transferase</keyword>
<keyword evidence="2" id="KW-0863">Zinc-finger</keyword>
<dbReference type="PANTHER" id="PTHR46309:SF1">
    <property type="entry name" value="PHD FINGER PROTEIN 12"/>
    <property type="match status" value="1"/>
</dbReference>
<dbReference type="InterPro" id="IPR042163">
    <property type="entry name" value="PHF12"/>
</dbReference>
<dbReference type="PANTHER" id="PTHR46309">
    <property type="entry name" value="PHD FINGER PROTEIN 12"/>
    <property type="match status" value="1"/>
</dbReference>
<feature type="compositionally biased region" description="Basic and acidic residues" evidence="4">
    <location>
        <begin position="248"/>
        <end position="258"/>
    </location>
</feature>
<keyword evidence="7" id="KW-1185">Reference proteome</keyword>
<comment type="caution">
    <text evidence="6">The sequence shown here is derived from an EMBL/GenBank/DDBJ whole genome shotgun (WGS) entry which is preliminary data.</text>
</comment>
<feature type="region of interest" description="Disordered" evidence="4">
    <location>
        <begin position="1"/>
        <end position="45"/>
    </location>
</feature>
<dbReference type="SUPFAM" id="SSF57903">
    <property type="entry name" value="FYVE/PHD zinc finger"/>
    <property type="match status" value="1"/>
</dbReference>
<dbReference type="CDD" id="cd15568">
    <property type="entry name" value="PHD5_NSD"/>
    <property type="match status" value="1"/>
</dbReference>
<keyword evidence="3" id="KW-0862">Zinc</keyword>
<evidence type="ECO:0000256" key="3">
    <source>
        <dbReference type="ARBA" id="ARBA00022833"/>
    </source>
</evidence>
<keyword evidence="1" id="KW-0479">Metal-binding</keyword>
<dbReference type="SMART" id="SM00249">
    <property type="entry name" value="PHD"/>
    <property type="match status" value="1"/>
</dbReference>
<dbReference type="EC" id="2.1.1.354" evidence="6"/>
<dbReference type="InterPro" id="IPR013083">
    <property type="entry name" value="Znf_RING/FYVE/PHD"/>
</dbReference>
<dbReference type="GO" id="GO:0006357">
    <property type="term" value="P:regulation of transcription by RNA polymerase II"/>
    <property type="evidence" value="ECO:0007669"/>
    <property type="project" value="TreeGrafter"/>
</dbReference>
<feature type="compositionally biased region" description="Polar residues" evidence="4">
    <location>
        <begin position="270"/>
        <end position="283"/>
    </location>
</feature>
<feature type="region of interest" description="Disordered" evidence="4">
    <location>
        <begin position="230"/>
        <end position="304"/>
    </location>
</feature>
<dbReference type="GO" id="GO:0032259">
    <property type="term" value="P:methylation"/>
    <property type="evidence" value="ECO:0007669"/>
    <property type="project" value="UniProtKB-KW"/>
</dbReference>
<dbReference type="GO" id="GO:0140999">
    <property type="term" value="F:histone H3K4 trimethyltransferase activity"/>
    <property type="evidence" value="ECO:0007669"/>
    <property type="project" value="UniProtKB-EC"/>
</dbReference>
<dbReference type="GO" id="GO:0008270">
    <property type="term" value="F:zinc ion binding"/>
    <property type="evidence" value="ECO:0007669"/>
    <property type="project" value="UniProtKB-KW"/>
</dbReference>
<feature type="compositionally biased region" description="Polar residues" evidence="4">
    <location>
        <begin position="293"/>
        <end position="304"/>
    </location>
</feature>
<dbReference type="InterPro" id="IPR001965">
    <property type="entry name" value="Znf_PHD"/>
</dbReference>
<dbReference type="Pfam" id="PF23011">
    <property type="entry name" value="PHD-1st_NSD"/>
    <property type="match status" value="1"/>
</dbReference>
<name>A0AAN9A506_HALRR</name>
<proteinExistence type="predicted"/>
<feature type="compositionally biased region" description="Basic and acidic residues" evidence="4">
    <location>
        <begin position="19"/>
        <end position="33"/>
    </location>
</feature>
<dbReference type="GO" id="GO:0005634">
    <property type="term" value="C:nucleus"/>
    <property type="evidence" value="ECO:0007669"/>
    <property type="project" value="TreeGrafter"/>
</dbReference>
<reference evidence="6 7" key="1">
    <citation type="submission" date="2023-11" db="EMBL/GenBank/DDBJ databases">
        <title>Halocaridina rubra genome assembly.</title>
        <authorList>
            <person name="Smith C."/>
        </authorList>
    </citation>
    <scope>NUCLEOTIDE SEQUENCE [LARGE SCALE GENOMIC DNA]</scope>
    <source>
        <strain evidence="6">EP-1</strain>
        <tissue evidence="6">Whole</tissue>
    </source>
</reference>
<accession>A0AAN9A506</accession>
<evidence type="ECO:0000313" key="6">
    <source>
        <dbReference type="EMBL" id="KAK7072610.1"/>
    </source>
</evidence>
<feature type="compositionally biased region" description="Low complexity" evidence="4">
    <location>
        <begin position="259"/>
        <end position="269"/>
    </location>
</feature>
<dbReference type="Proteomes" id="UP001381693">
    <property type="component" value="Unassembled WGS sequence"/>
</dbReference>
<feature type="domain" description="Zinc finger PHD-type" evidence="5">
    <location>
        <begin position="53"/>
        <end position="96"/>
    </location>
</feature>
<dbReference type="GO" id="GO:0003714">
    <property type="term" value="F:transcription corepressor activity"/>
    <property type="evidence" value="ECO:0007669"/>
    <property type="project" value="InterPro"/>
</dbReference>
<evidence type="ECO:0000256" key="1">
    <source>
        <dbReference type="ARBA" id="ARBA00022723"/>
    </source>
</evidence>
<dbReference type="Gene3D" id="3.30.40.10">
    <property type="entry name" value="Zinc/RING finger domain, C3HC4 (zinc finger)"/>
    <property type="match status" value="1"/>
</dbReference>
<dbReference type="Pfam" id="PF17982">
    <property type="entry name" value="C5HCH"/>
    <property type="match status" value="1"/>
</dbReference>
<dbReference type="FunFam" id="3.30.40.10:FF:000025">
    <property type="entry name" value="Histone-lysine N-methyltransferase"/>
    <property type="match status" value="1"/>
</dbReference>
<evidence type="ECO:0000259" key="5">
    <source>
        <dbReference type="SMART" id="SM00249"/>
    </source>
</evidence>
<gene>
    <name evidence="6" type="primary">WHSC1</name>
    <name evidence="6" type="ORF">SK128_010076</name>
</gene>